<dbReference type="STRING" id="134849.SAMN05443668_12611"/>
<dbReference type="Pfam" id="PF21351">
    <property type="entry name" value="TetR_C_41"/>
    <property type="match status" value="1"/>
</dbReference>
<evidence type="ECO:0000256" key="4">
    <source>
        <dbReference type="PROSITE-ProRule" id="PRU00335"/>
    </source>
</evidence>
<dbReference type="AlphaFoldDB" id="A0A1M7RN36"/>
<dbReference type="GO" id="GO:0003700">
    <property type="term" value="F:DNA-binding transcription factor activity"/>
    <property type="evidence" value="ECO:0007669"/>
    <property type="project" value="TreeGrafter"/>
</dbReference>
<evidence type="ECO:0000256" key="2">
    <source>
        <dbReference type="ARBA" id="ARBA00023125"/>
    </source>
</evidence>
<dbReference type="InterPro" id="IPR001647">
    <property type="entry name" value="HTH_TetR"/>
</dbReference>
<name>A0A1M7RN36_9ACTN</name>
<protein>
    <submittedName>
        <fullName evidence="6">Transcriptional regulator, TetR family</fullName>
    </submittedName>
</protein>
<evidence type="ECO:0000313" key="6">
    <source>
        <dbReference type="EMBL" id="SHN47629.1"/>
    </source>
</evidence>
<dbReference type="InterPro" id="IPR050109">
    <property type="entry name" value="HTH-type_TetR-like_transc_reg"/>
</dbReference>
<evidence type="ECO:0000256" key="3">
    <source>
        <dbReference type="ARBA" id="ARBA00023163"/>
    </source>
</evidence>
<dbReference type="PANTHER" id="PTHR30055:SF234">
    <property type="entry name" value="HTH-TYPE TRANSCRIPTIONAL REGULATOR BETI"/>
    <property type="match status" value="1"/>
</dbReference>
<dbReference type="SUPFAM" id="SSF46689">
    <property type="entry name" value="Homeodomain-like"/>
    <property type="match status" value="1"/>
</dbReference>
<organism evidence="6 7">
    <name type="scientific">Cryptosporangium aurantiacum</name>
    <dbReference type="NCBI Taxonomy" id="134849"/>
    <lineage>
        <taxon>Bacteria</taxon>
        <taxon>Bacillati</taxon>
        <taxon>Actinomycetota</taxon>
        <taxon>Actinomycetes</taxon>
        <taxon>Cryptosporangiales</taxon>
        <taxon>Cryptosporangiaceae</taxon>
        <taxon>Cryptosporangium</taxon>
    </lineage>
</organism>
<accession>A0A1M7RN36</accession>
<dbReference type="Proteomes" id="UP000184440">
    <property type="component" value="Unassembled WGS sequence"/>
</dbReference>
<evidence type="ECO:0000313" key="7">
    <source>
        <dbReference type="Proteomes" id="UP000184440"/>
    </source>
</evidence>
<reference evidence="6 7" key="1">
    <citation type="submission" date="2016-11" db="EMBL/GenBank/DDBJ databases">
        <authorList>
            <person name="Jaros S."/>
            <person name="Januszkiewicz K."/>
            <person name="Wedrychowicz H."/>
        </authorList>
    </citation>
    <scope>NUCLEOTIDE SEQUENCE [LARGE SCALE GENOMIC DNA]</scope>
    <source>
        <strain evidence="6 7">DSM 46144</strain>
    </source>
</reference>
<keyword evidence="3" id="KW-0804">Transcription</keyword>
<dbReference type="OrthoDB" id="9805134at2"/>
<dbReference type="Pfam" id="PF00440">
    <property type="entry name" value="TetR_N"/>
    <property type="match status" value="1"/>
</dbReference>
<keyword evidence="1" id="KW-0805">Transcription regulation</keyword>
<dbReference type="Gene3D" id="1.10.357.10">
    <property type="entry name" value="Tetracycline Repressor, domain 2"/>
    <property type="match status" value="1"/>
</dbReference>
<dbReference type="InterPro" id="IPR009057">
    <property type="entry name" value="Homeodomain-like_sf"/>
</dbReference>
<dbReference type="RefSeq" id="WP_073265683.1">
    <property type="nucleotide sequence ID" value="NZ_FRCS01000026.1"/>
</dbReference>
<evidence type="ECO:0000259" key="5">
    <source>
        <dbReference type="PROSITE" id="PS50977"/>
    </source>
</evidence>
<proteinExistence type="predicted"/>
<dbReference type="PROSITE" id="PS50977">
    <property type="entry name" value="HTH_TETR_2"/>
    <property type="match status" value="1"/>
</dbReference>
<dbReference type="PRINTS" id="PR00455">
    <property type="entry name" value="HTHTETR"/>
</dbReference>
<feature type="DNA-binding region" description="H-T-H motif" evidence="4">
    <location>
        <begin position="36"/>
        <end position="55"/>
    </location>
</feature>
<evidence type="ECO:0000256" key="1">
    <source>
        <dbReference type="ARBA" id="ARBA00023015"/>
    </source>
</evidence>
<keyword evidence="2 4" id="KW-0238">DNA-binding</keyword>
<dbReference type="PANTHER" id="PTHR30055">
    <property type="entry name" value="HTH-TYPE TRANSCRIPTIONAL REGULATOR RUTR"/>
    <property type="match status" value="1"/>
</dbReference>
<gene>
    <name evidence="6" type="ORF">SAMN05443668_12611</name>
</gene>
<sequence>MKSNRRTQEQRSEATRTALINAAREQFAESGFSAVGTEAIVRAAGVTRGAMYHQFANKTELFAAVFEAVEAEMTRRIDAAVSNSGESDPIALMRLGAATWLGACAEPEVQRIVLIEAPAVLGWERWREIGLRYGMGLVQGLLEHGISVGRVAAQPVEPLSHVLIGALDEAALYLARAEDPARARREVGAVIDRLVQFLAV</sequence>
<feature type="domain" description="HTH tetR-type" evidence="5">
    <location>
        <begin position="13"/>
        <end position="73"/>
    </location>
</feature>
<dbReference type="EMBL" id="FRCS01000026">
    <property type="protein sequence ID" value="SHN47629.1"/>
    <property type="molecule type" value="Genomic_DNA"/>
</dbReference>
<dbReference type="InterPro" id="IPR049484">
    <property type="entry name" value="Rv0078-like_C"/>
</dbReference>
<dbReference type="GO" id="GO:0000976">
    <property type="term" value="F:transcription cis-regulatory region binding"/>
    <property type="evidence" value="ECO:0007669"/>
    <property type="project" value="TreeGrafter"/>
</dbReference>
<keyword evidence="7" id="KW-1185">Reference proteome</keyword>